<evidence type="ECO:0000313" key="3">
    <source>
        <dbReference type="Proteomes" id="UP000283850"/>
    </source>
</evidence>
<dbReference type="Proteomes" id="UP000283850">
    <property type="component" value="Unassembled WGS sequence"/>
</dbReference>
<comment type="caution">
    <text evidence="2">The sequence shown here is derived from an EMBL/GenBank/DDBJ whole genome shotgun (WGS) entry which is preliminary data.</text>
</comment>
<proteinExistence type="predicted"/>
<sequence length="105" mass="12487">MLNEHQLRLLCHMFKFIELYRNGIFRYSDLVNGLESVLDAGDFQNESFVREWYAYWLPLEILNATQGDNTTVKDADVYLHDMESFLKTFFHSEEDILNCLDDLKL</sequence>
<evidence type="ECO:0000313" key="2">
    <source>
        <dbReference type="EMBL" id="RHE89759.1"/>
    </source>
</evidence>
<evidence type="ECO:0000313" key="1">
    <source>
        <dbReference type="EMBL" id="RGV47108.1"/>
    </source>
</evidence>
<dbReference type="Proteomes" id="UP000285650">
    <property type="component" value="Unassembled WGS sequence"/>
</dbReference>
<reference evidence="3 4" key="1">
    <citation type="submission" date="2018-08" db="EMBL/GenBank/DDBJ databases">
        <title>A genome reference for cultivated species of the human gut microbiota.</title>
        <authorList>
            <person name="Zou Y."/>
            <person name="Xue W."/>
            <person name="Luo G."/>
        </authorList>
    </citation>
    <scope>NUCLEOTIDE SEQUENCE [LARGE SCALE GENOMIC DNA]</scope>
    <source>
        <strain evidence="1 3">AF14-32</strain>
        <strain evidence="2 4">AM27-17</strain>
    </source>
</reference>
<dbReference type="EMBL" id="QSKV01000012">
    <property type="protein sequence ID" value="RHE89759.1"/>
    <property type="molecule type" value="Genomic_DNA"/>
</dbReference>
<accession>A0A414L4V7</accession>
<protein>
    <submittedName>
        <fullName evidence="2">Uncharacterized protein</fullName>
    </submittedName>
</protein>
<gene>
    <name evidence="2" type="ORF">DW712_16695</name>
    <name evidence="1" type="ORF">DWW10_25380</name>
</gene>
<dbReference type="RefSeq" id="WP_118222945.1">
    <property type="nucleotide sequence ID" value="NZ_JADMTM010000030.1"/>
</dbReference>
<dbReference type="AlphaFoldDB" id="A0A414L4V7"/>
<evidence type="ECO:0000313" key="4">
    <source>
        <dbReference type="Proteomes" id="UP000285650"/>
    </source>
</evidence>
<dbReference type="EMBL" id="QRZF01000041">
    <property type="protein sequence ID" value="RGV47108.1"/>
    <property type="molecule type" value="Genomic_DNA"/>
</dbReference>
<organism evidence="2 4">
    <name type="scientific">Bacteroides intestinalis</name>
    <dbReference type="NCBI Taxonomy" id="329854"/>
    <lineage>
        <taxon>Bacteria</taxon>
        <taxon>Pseudomonadati</taxon>
        <taxon>Bacteroidota</taxon>
        <taxon>Bacteroidia</taxon>
        <taxon>Bacteroidales</taxon>
        <taxon>Bacteroidaceae</taxon>
        <taxon>Bacteroides</taxon>
    </lineage>
</organism>
<name>A0A414L4V7_9BACE</name>